<dbReference type="HOGENOM" id="CLU_015263_5_3_11"/>
<gene>
    <name evidence="12" type="ordered locus">PACID_32740</name>
</gene>
<feature type="transmembrane region" description="Helical" evidence="11">
    <location>
        <begin position="250"/>
        <end position="269"/>
    </location>
</feature>
<dbReference type="GeneID" id="88084546"/>
<feature type="region of interest" description="Disordered" evidence="10">
    <location>
        <begin position="1"/>
        <end position="31"/>
    </location>
</feature>
<feature type="transmembrane region" description="Helical" evidence="11">
    <location>
        <begin position="367"/>
        <end position="387"/>
    </location>
</feature>
<dbReference type="PATRIC" id="fig|1171373.8.peg.3220"/>
<accession>K7RSJ6</accession>
<keyword evidence="8" id="KW-0868">Chloride</keyword>
<dbReference type="PRINTS" id="PR00762">
    <property type="entry name" value="CLCHANNEL"/>
</dbReference>
<dbReference type="PANTHER" id="PTHR43427">
    <property type="entry name" value="CHLORIDE CHANNEL PROTEIN CLC-E"/>
    <property type="match status" value="1"/>
</dbReference>
<feature type="transmembrane region" description="Helical" evidence="11">
    <location>
        <begin position="61"/>
        <end position="81"/>
    </location>
</feature>
<dbReference type="AlphaFoldDB" id="K7RSJ6"/>
<dbReference type="SUPFAM" id="SSF81340">
    <property type="entry name" value="Clc chloride channel"/>
    <property type="match status" value="1"/>
</dbReference>
<dbReference type="RefSeq" id="WP_015071926.1">
    <property type="nucleotide sequence ID" value="NC_019395.1"/>
</dbReference>
<comment type="subcellular location">
    <subcellularLocation>
        <location evidence="1">Membrane</location>
        <topology evidence="1">Multi-pass membrane protein</topology>
    </subcellularLocation>
</comment>
<protein>
    <submittedName>
        <fullName evidence="12">Chloride transporter, ClC family</fullName>
    </submittedName>
</protein>
<dbReference type="Gene3D" id="1.10.3080.10">
    <property type="entry name" value="Clc chloride channel"/>
    <property type="match status" value="1"/>
</dbReference>
<dbReference type="PANTHER" id="PTHR43427:SF6">
    <property type="entry name" value="CHLORIDE CHANNEL PROTEIN CLC-E"/>
    <property type="match status" value="1"/>
</dbReference>
<dbReference type="EMBL" id="CP003493">
    <property type="protein sequence ID" value="AFV91034.1"/>
    <property type="molecule type" value="Genomic_DNA"/>
</dbReference>
<name>K7RSJ6_ACIA4</name>
<organism evidence="12 13">
    <name type="scientific">Acidipropionibacterium acidipropionici (strain ATCC 4875 / DSM 20272 / JCM 6432 / NBRC 12425 / NCIMB 8070 / 4)</name>
    <name type="common">Propionibacterium acidipropionici</name>
    <dbReference type="NCBI Taxonomy" id="1171373"/>
    <lineage>
        <taxon>Bacteria</taxon>
        <taxon>Bacillati</taxon>
        <taxon>Actinomycetota</taxon>
        <taxon>Actinomycetes</taxon>
        <taxon>Propionibacteriales</taxon>
        <taxon>Propionibacteriaceae</taxon>
        <taxon>Acidipropionibacterium</taxon>
    </lineage>
</organism>
<evidence type="ECO:0000256" key="9">
    <source>
        <dbReference type="ARBA" id="ARBA00023303"/>
    </source>
</evidence>
<dbReference type="InterPro" id="IPR014743">
    <property type="entry name" value="Cl-channel_core"/>
</dbReference>
<dbReference type="Proteomes" id="UP000000214">
    <property type="component" value="Chromosome"/>
</dbReference>
<evidence type="ECO:0000256" key="4">
    <source>
        <dbReference type="ARBA" id="ARBA00022989"/>
    </source>
</evidence>
<dbReference type="GO" id="GO:0034707">
    <property type="term" value="C:chloride channel complex"/>
    <property type="evidence" value="ECO:0007669"/>
    <property type="project" value="UniProtKB-KW"/>
</dbReference>
<dbReference type="InterPro" id="IPR001807">
    <property type="entry name" value="ClC"/>
</dbReference>
<evidence type="ECO:0000256" key="7">
    <source>
        <dbReference type="ARBA" id="ARBA00023173"/>
    </source>
</evidence>
<keyword evidence="7" id="KW-0869">Chloride channel</keyword>
<evidence type="ECO:0000313" key="13">
    <source>
        <dbReference type="Proteomes" id="UP000000214"/>
    </source>
</evidence>
<evidence type="ECO:0000256" key="5">
    <source>
        <dbReference type="ARBA" id="ARBA00023065"/>
    </source>
</evidence>
<dbReference type="CDD" id="cd00400">
    <property type="entry name" value="Voltage_gated_ClC"/>
    <property type="match status" value="1"/>
</dbReference>
<keyword evidence="9" id="KW-0407">Ion channel</keyword>
<feature type="transmembrane region" description="Helical" evidence="11">
    <location>
        <begin position="118"/>
        <end position="139"/>
    </location>
</feature>
<keyword evidence="3 11" id="KW-0812">Transmembrane</keyword>
<feature type="transmembrane region" description="Helical" evidence="11">
    <location>
        <begin position="289"/>
        <end position="313"/>
    </location>
</feature>
<dbReference type="STRING" id="1171373.PACID_32740"/>
<evidence type="ECO:0000313" key="12">
    <source>
        <dbReference type="EMBL" id="AFV91034.1"/>
    </source>
</evidence>
<dbReference type="eggNOG" id="COG0038">
    <property type="taxonomic scope" value="Bacteria"/>
</dbReference>
<keyword evidence="6 11" id="KW-0472">Membrane</keyword>
<evidence type="ECO:0000256" key="8">
    <source>
        <dbReference type="ARBA" id="ARBA00023214"/>
    </source>
</evidence>
<sequence>MSHAVPGAPEPHTPASAGTGTTGTGRSGDRAPQEWKNLLRRFRSALVPRRPKAFRDSLNRWLLMGVVIGVVSGLGAILFYFCLHTGTRWLLGYLGGYTPPSTAGEGDGTAGSGFTRPWAIPLVVTGGALVSGLLVYFVAPAAKGHGTDNAIRAAHHDPTSLRGKVAAVKIVASSILIGSGGSGGREGPTAQISATVISSLCRRLRIKTPDARIAVIAATASGIGAIFRAPLGGALLGAELLYKDDLEADAMMPSLISSIVAYVVFGSVYGFDPIFGTLSGEVFNQPLQIIWFVVIGLAAGAMGRLYCVTFYRGCDFFDRLPLPGWLTPAIGGLCVGLLGLAIPAALGTGYGSIAQQMIPETLTAMPMLMVLAIPFAKIAATTLSIGSGGSGGVFGPGMVIGGATGAAVWRLLEGLPGIPASPTSFIVVGMIACFGAAAHAPVGMMLMVGEMTGNLSLLAPGMIAVAVASRVVGPVSIYRSQLTDRLEGRKVHSQVPAHTQ</sequence>
<feature type="transmembrane region" description="Helical" evidence="11">
    <location>
        <begin position="424"/>
        <end position="449"/>
    </location>
</feature>
<evidence type="ECO:0000256" key="1">
    <source>
        <dbReference type="ARBA" id="ARBA00004141"/>
    </source>
</evidence>
<reference evidence="12 13" key="1">
    <citation type="journal article" date="2012" name="BMC Genomics">
        <title>The genome sequence of Propionibacterium acidipropionici provides insights into its biotechnological and industrial potential.</title>
        <authorList>
            <person name="Parizzi L.P."/>
            <person name="Grassi M.C."/>
            <person name="Llerena L.A."/>
            <person name="Carazzolle M.F."/>
            <person name="Queiroz V.L."/>
            <person name="Lunardi I."/>
            <person name="Zeidler A.F."/>
            <person name="Teixeira P.J."/>
            <person name="Mieczkowski P."/>
            <person name="Rincones J."/>
            <person name="Pereira G.A."/>
        </authorList>
    </citation>
    <scope>NUCLEOTIDE SEQUENCE [LARGE SCALE GENOMIC DNA]</scope>
    <source>
        <strain evidence="13">ATCC 4875 / DSM 20272 / JCM 6432 / NBRC 12425 / NCIMB 8070</strain>
    </source>
</reference>
<feature type="transmembrane region" description="Helical" evidence="11">
    <location>
        <begin position="213"/>
        <end position="238"/>
    </location>
</feature>
<keyword evidence="2" id="KW-0813">Transport</keyword>
<evidence type="ECO:0000256" key="6">
    <source>
        <dbReference type="ARBA" id="ARBA00023136"/>
    </source>
</evidence>
<feature type="transmembrane region" description="Helical" evidence="11">
    <location>
        <begin position="325"/>
        <end position="346"/>
    </location>
</feature>
<keyword evidence="5" id="KW-0406">Ion transport</keyword>
<dbReference type="KEGG" id="pbo:PACID_32740"/>
<feature type="transmembrane region" description="Helical" evidence="11">
    <location>
        <begin position="393"/>
        <end position="412"/>
    </location>
</feature>
<evidence type="ECO:0000256" key="3">
    <source>
        <dbReference type="ARBA" id="ARBA00022692"/>
    </source>
</evidence>
<evidence type="ECO:0000256" key="11">
    <source>
        <dbReference type="SAM" id="Phobius"/>
    </source>
</evidence>
<evidence type="ECO:0000256" key="10">
    <source>
        <dbReference type="SAM" id="MobiDB-lite"/>
    </source>
</evidence>
<keyword evidence="4 11" id="KW-1133">Transmembrane helix</keyword>
<evidence type="ECO:0000256" key="2">
    <source>
        <dbReference type="ARBA" id="ARBA00022448"/>
    </source>
</evidence>
<proteinExistence type="predicted"/>
<feature type="transmembrane region" description="Helical" evidence="11">
    <location>
        <begin position="455"/>
        <end position="473"/>
    </location>
</feature>
<dbReference type="InterPro" id="IPR050368">
    <property type="entry name" value="ClC-type_chloride_channel"/>
</dbReference>
<dbReference type="GO" id="GO:0005254">
    <property type="term" value="F:chloride channel activity"/>
    <property type="evidence" value="ECO:0007669"/>
    <property type="project" value="UniProtKB-KW"/>
</dbReference>
<dbReference type="Pfam" id="PF00654">
    <property type="entry name" value="Voltage_CLC"/>
    <property type="match status" value="1"/>
</dbReference>